<reference evidence="1 2" key="1">
    <citation type="journal article" date="2013" name="J. Microbiol.">
        <title>Lysinibacillus chungkukjangi sp. nov., isolated from Chungkukjang, Korean fermented soybean food.</title>
        <authorList>
            <person name="Kim S.J."/>
            <person name="Jang Y.H."/>
            <person name="Hamada M."/>
            <person name="Ahn J.H."/>
            <person name="Weon H.Y."/>
            <person name="Suzuki K."/>
            <person name="Whang K.S."/>
            <person name="Kwon S.W."/>
        </authorList>
    </citation>
    <scope>NUCLEOTIDE SEQUENCE [LARGE SCALE GENOMIC DNA]</scope>
    <source>
        <strain evidence="1 2">MCCC 1A12701</strain>
    </source>
</reference>
<comment type="caution">
    <text evidence="1">The sequence shown here is derived from an EMBL/GenBank/DDBJ whole genome shotgun (WGS) entry which is preliminary data.</text>
</comment>
<proteinExistence type="predicted"/>
<gene>
    <name evidence="1" type="ORF">EBB45_04815</name>
</gene>
<evidence type="ECO:0000313" key="1">
    <source>
        <dbReference type="EMBL" id="RQW75942.1"/>
    </source>
</evidence>
<protein>
    <submittedName>
        <fullName evidence="1">Uncharacterized protein</fullName>
    </submittedName>
</protein>
<keyword evidence="2" id="KW-1185">Reference proteome</keyword>
<dbReference type="AlphaFoldDB" id="A0A3N9UTY5"/>
<evidence type="ECO:0000313" key="2">
    <source>
        <dbReference type="Proteomes" id="UP000274033"/>
    </source>
</evidence>
<dbReference type="Proteomes" id="UP000274033">
    <property type="component" value="Unassembled WGS sequence"/>
</dbReference>
<name>A0A3N9UTY5_9BACI</name>
<sequence>MSGKRVLKPWRFNEINFLYENHKAMTYSEIAKKLNRSKPSIFNKCHTLGIKCLKENKDLSYYFLYHGEEIRAEGTIAQIAEKLNLSQKTIRFYSRPSARKYSKNVLVKVGTINEFEEENDESNKVI</sequence>
<accession>A0A3N9UTY5</accession>
<dbReference type="RefSeq" id="WP_124763188.1">
    <property type="nucleotide sequence ID" value="NZ_JAFBDY010000002.1"/>
</dbReference>
<dbReference type="EMBL" id="RRCT01000002">
    <property type="protein sequence ID" value="RQW75942.1"/>
    <property type="molecule type" value="Genomic_DNA"/>
</dbReference>
<organism evidence="1 2">
    <name type="scientific">Lysinibacillus composti</name>
    <dbReference type="NCBI Taxonomy" id="720633"/>
    <lineage>
        <taxon>Bacteria</taxon>
        <taxon>Bacillati</taxon>
        <taxon>Bacillota</taxon>
        <taxon>Bacilli</taxon>
        <taxon>Bacillales</taxon>
        <taxon>Bacillaceae</taxon>
        <taxon>Lysinibacillus</taxon>
    </lineage>
</organism>